<proteinExistence type="predicted"/>
<name>A0A0A9DUA1_ARUDO</name>
<accession>A0A0A9DUA1</accession>
<dbReference type="EMBL" id="GBRH01206509">
    <property type="protein sequence ID" value="JAD91386.1"/>
    <property type="molecule type" value="Transcribed_RNA"/>
</dbReference>
<dbReference type="AlphaFoldDB" id="A0A0A9DUA1"/>
<sequence>MTKSLNVQLRKKFGYIRYQIRKCQLHKNF</sequence>
<protein>
    <submittedName>
        <fullName evidence="1">Uncharacterized protein</fullName>
    </submittedName>
</protein>
<evidence type="ECO:0000313" key="1">
    <source>
        <dbReference type="EMBL" id="JAD91386.1"/>
    </source>
</evidence>
<reference evidence="1" key="2">
    <citation type="journal article" date="2015" name="Data Brief">
        <title>Shoot transcriptome of the giant reed, Arundo donax.</title>
        <authorList>
            <person name="Barrero R.A."/>
            <person name="Guerrero F.D."/>
            <person name="Moolhuijzen P."/>
            <person name="Goolsby J.A."/>
            <person name="Tidwell J."/>
            <person name="Bellgard S.E."/>
            <person name="Bellgard M.I."/>
        </authorList>
    </citation>
    <scope>NUCLEOTIDE SEQUENCE</scope>
    <source>
        <tissue evidence="1">Shoot tissue taken approximately 20 cm above the soil surface</tissue>
    </source>
</reference>
<organism evidence="1">
    <name type="scientific">Arundo donax</name>
    <name type="common">Giant reed</name>
    <name type="synonym">Donax arundinaceus</name>
    <dbReference type="NCBI Taxonomy" id="35708"/>
    <lineage>
        <taxon>Eukaryota</taxon>
        <taxon>Viridiplantae</taxon>
        <taxon>Streptophyta</taxon>
        <taxon>Embryophyta</taxon>
        <taxon>Tracheophyta</taxon>
        <taxon>Spermatophyta</taxon>
        <taxon>Magnoliopsida</taxon>
        <taxon>Liliopsida</taxon>
        <taxon>Poales</taxon>
        <taxon>Poaceae</taxon>
        <taxon>PACMAD clade</taxon>
        <taxon>Arundinoideae</taxon>
        <taxon>Arundineae</taxon>
        <taxon>Arundo</taxon>
    </lineage>
</organism>
<reference evidence="1" key="1">
    <citation type="submission" date="2014-09" db="EMBL/GenBank/DDBJ databases">
        <authorList>
            <person name="Magalhaes I.L.F."/>
            <person name="Oliveira U."/>
            <person name="Santos F.R."/>
            <person name="Vidigal T.H.D.A."/>
            <person name="Brescovit A.D."/>
            <person name="Santos A.J."/>
        </authorList>
    </citation>
    <scope>NUCLEOTIDE SEQUENCE</scope>
    <source>
        <tissue evidence="1">Shoot tissue taken approximately 20 cm above the soil surface</tissue>
    </source>
</reference>